<organism evidence="2 3">
    <name type="scientific">Endocarpon pusillum</name>
    <dbReference type="NCBI Taxonomy" id="364733"/>
    <lineage>
        <taxon>Eukaryota</taxon>
        <taxon>Fungi</taxon>
        <taxon>Dikarya</taxon>
        <taxon>Ascomycota</taxon>
        <taxon>Pezizomycotina</taxon>
        <taxon>Eurotiomycetes</taxon>
        <taxon>Chaetothyriomycetidae</taxon>
        <taxon>Verrucariales</taxon>
        <taxon>Verrucariaceae</taxon>
        <taxon>Endocarpon</taxon>
    </lineage>
</organism>
<dbReference type="AlphaFoldDB" id="A0A8H7DWT9"/>
<reference evidence="2" key="1">
    <citation type="submission" date="2020-02" db="EMBL/GenBank/DDBJ databases">
        <authorList>
            <person name="Palmer J.M."/>
        </authorList>
    </citation>
    <scope>NUCLEOTIDE SEQUENCE</scope>
    <source>
        <strain evidence="2">EPUS1.4</strain>
        <tissue evidence="2">Thallus</tissue>
    </source>
</reference>
<protein>
    <submittedName>
        <fullName evidence="2">Uncharacterized protein</fullName>
    </submittedName>
</protein>
<feature type="compositionally biased region" description="Acidic residues" evidence="1">
    <location>
        <begin position="42"/>
        <end position="59"/>
    </location>
</feature>
<dbReference type="Proteomes" id="UP000606974">
    <property type="component" value="Unassembled WGS sequence"/>
</dbReference>
<evidence type="ECO:0000313" key="2">
    <source>
        <dbReference type="EMBL" id="KAF7502284.1"/>
    </source>
</evidence>
<evidence type="ECO:0000313" key="3">
    <source>
        <dbReference type="Proteomes" id="UP000606974"/>
    </source>
</evidence>
<name>A0A8H7DWT9_9EURO</name>
<gene>
    <name evidence="2" type="ORF">GJ744_006170</name>
</gene>
<sequence>MAKDGTTKRGASAARTESSFFDGSARMTEPLTLAYAPLSRVEEDDDLQESLEENPDEPDPPLRPSPKNPHNRQELMN</sequence>
<accession>A0A8H7DWT9</accession>
<keyword evidence="3" id="KW-1185">Reference proteome</keyword>
<evidence type="ECO:0000256" key="1">
    <source>
        <dbReference type="SAM" id="MobiDB-lite"/>
    </source>
</evidence>
<dbReference type="EMBL" id="JAACFV010000277">
    <property type="protein sequence ID" value="KAF7502284.1"/>
    <property type="molecule type" value="Genomic_DNA"/>
</dbReference>
<comment type="caution">
    <text evidence="2">The sequence shown here is derived from an EMBL/GenBank/DDBJ whole genome shotgun (WGS) entry which is preliminary data.</text>
</comment>
<proteinExistence type="predicted"/>
<feature type="region of interest" description="Disordered" evidence="1">
    <location>
        <begin position="1"/>
        <end position="77"/>
    </location>
</feature>